<gene>
    <name evidence="1" type="ORF">ACOLOM_LOCUS2481</name>
</gene>
<protein>
    <submittedName>
        <fullName evidence="1">1810_t:CDS:1</fullName>
    </submittedName>
</protein>
<reference evidence="1" key="1">
    <citation type="submission" date="2021-06" db="EMBL/GenBank/DDBJ databases">
        <authorList>
            <person name="Kallberg Y."/>
            <person name="Tangrot J."/>
            <person name="Rosling A."/>
        </authorList>
    </citation>
    <scope>NUCLEOTIDE SEQUENCE</scope>
    <source>
        <strain evidence="1">CL356</strain>
    </source>
</reference>
<dbReference type="Proteomes" id="UP000789525">
    <property type="component" value="Unassembled WGS sequence"/>
</dbReference>
<name>A0ACA9KWS5_9GLOM</name>
<dbReference type="EMBL" id="CAJVPT010003259">
    <property type="protein sequence ID" value="CAG8493598.1"/>
    <property type="molecule type" value="Genomic_DNA"/>
</dbReference>
<keyword evidence="2" id="KW-1185">Reference proteome</keyword>
<evidence type="ECO:0000313" key="2">
    <source>
        <dbReference type="Proteomes" id="UP000789525"/>
    </source>
</evidence>
<evidence type="ECO:0000313" key="1">
    <source>
        <dbReference type="EMBL" id="CAG8493598.1"/>
    </source>
</evidence>
<sequence length="268" mass="30933">MTGRGTSKPDHSCLLRRPTRFFAPRFSTQTSKKTAPEEFMRNRNLAGPFSWKSFAAFIVTGAGLYFYFNYEKQKLIEKRKKEAASKSIGKPQVGGPFELINQDGRMVTDKDFLGRFLLVYFGFTHCPDICPEELDKMSKVTENINADSKFGNLITPIFISCDPHRDTHEVVREYLKDFHKDMVGLTGTYEQVAKVAKAYRVYFSRPPEVKPGDEYLVDHSIFFYLMDPNGEFIDCYGKNTTAEEVTESVRKYIKEFLSKRDKIEILKN</sequence>
<proteinExistence type="predicted"/>
<comment type="caution">
    <text evidence="1">The sequence shown here is derived from an EMBL/GenBank/DDBJ whole genome shotgun (WGS) entry which is preliminary data.</text>
</comment>
<accession>A0ACA9KWS5</accession>
<organism evidence="1 2">
    <name type="scientific">Acaulospora colombiana</name>
    <dbReference type="NCBI Taxonomy" id="27376"/>
    <lineage>
        <taxon>Eukaryota</taxon>
        <taxon>Fungi</taxon>
        <taxon>Fungi incertae sedis</taxon>
        <taxon>Mucoromycota</taxon>
        <taxon>Glomeromycotina</taxon>
        <taxon>Glomeromycetes</taxon>
        <taxon>Diversisporales</taxon>
        <taxon>Acaulosporaceae</taxon>
        <taxon>Acaulospora</taxon>
    </lineage>
</organism>